<dbReference type="SUPFAM" id="SSF51126">
    <property type="entry name" value="Pectin lyase-like"/>
    <property type="match status" value="4"/>
</dbReference>
<evidence type="ECO:0000313" key="4">
    <source>
        <dbReference type="EMBL" id="MBB3905547.1"/>
    </source>
</evidence>
<dbReference type="Pfam" id="PF12951">
    <property type="entry name" value="PATR"/>
    <property type="match status" value="10"/>
</dbReference>
<dbReference type="NCBIfam" id="TIGR02601">
    <property type="entry name" value="autotrns_rpt"/>
    <property type="match status" value="9"/>
</dbReference>
<keyword evidence="2" id="KW-0472">Membrane</keyword>
<proteinExistence type="predicted"/>
<sequence length="3396" mass="323043">MTKVSRNAQVLRRALLRSTALIGVIIRPARAPAVPYLASSPGLQRKLVASLLALAIETSASLLARLSPRPSTRVGKVRPAARVGRRRWREAVLAGVATAFLGGPATAAPSYVVMNNADNGAGSLRDAITYANANAGTIITFAGAGTFSNRTITLASELPLILGNNTVIDGGNNITVSGNGAYRVFFVGDAGQLGGATTTATIENLTIANAKASGGNGGGRAGGGAGLGGALFVSSTGTVTLTNVNLQSNAAAGGNGGGNSGTGNGGGGLGGSVNSTAGGSGGGGFGSAATGGTSPSTAGNAGAFTGGANGGAGYNGSAGGSSGGGGGYGAIAGGGGGGVGGVSGTATNGGAGGFGGGGGGGNSGGSGTVGGAGGYGGGGGSGVSSTNGGAGGFGGGGGGGGASGLGAAGGFGGGTGANSGAGGGGGAGLGGAVFVMDGGQLIFGGTLAINGSTVTGGSAGGATATAGSAFGAGLFLAGNGTVTFQPETGQTQTVANAIADQTGSGGTGGNAGSYSLTKAGAGTLTLTGANTYTGGTTLAAGILNAGSAGALGTSGTLNFTGGTLQYSAANQIDYSSRFSTDPGQQYRIDTNGRNVTFANALTSSGGSLNKIGDGTLTLTGANTYTGGTAISGGTLNLAGTLSNSGAAVSLSDGTTLRVASGGSITNTSGITVNGNGAFTIVNAGTIRNTGDGSDVINTSAKVTLLNTGAITNITNVAAGANGAGSIITNARSGSLTGGNSTVYGIGAQVGDNGKIDNYGTISGSATLADGGGTLSGGTGVTANLFASSITGTVKLGDDSTLSLYAGTGTANTAGVTTTDPVTGQTVILQNAGTNDAAKVGVIVLGSNGTIALRGTGDGTAANGAVGTLDMSKVSGATKLTKQDSGTFVLTDNYGSALTTNVEAGRLVAQNIGSAFGSGTVTVKSGAVVELNSTGSNSFGLAAGTFTGAGTIQKTGTGNVYLGGAGDVNISLLEGGVFDVKAGSVNGSSSDQGFWTNNKGSLNIESGATFDGVEGAITVDALTGAGTLKGGYNGTRTTTIGIANSNGIFSGTIANGNGVLALTKVGTGTQTLTGANSYTGSTTISGGTLQVNSSAALGDGSATNTLIFNGGTLQAIGAVASPATRGVTLAGNGTINTNGYAVSIAGIVTGAGHLTGAGAGTLTLTGTNTYIGGTTFAGGTLNAGSAGALGTSGTLNFTGGTLQYTAANQTDYSSRFSTDPGQQYRIDTNGRDVTFASPLTSSGGSLSKFGDGTLTLIGASTYIGGTTVSGGTLQIGNGGTGSITGNVVNNGTLAFNRSDSGATFAGDVSGSGLITQSGSSTLTLTGALTNGGVQASAGAVVIGGSITTAGTAFNSSNPAALVDRGGTALTINSGASVTTTNPSGLEDAVQLNGGSLTNAGTITANVANAPQGSSQTSVFARGGGAITNTGTITAGNNGVFFHSDATESLTINGGGSITGQNGNGIDASSLTGNITLGTTTALGNVSGSQNGIVASARSNGSVDIVTAGAITASNGTGINAATNGTGHLYVTAQSGRVVGSSYGMALAASGGGPITVSVGEGVKTIGGVYGLFGTSATSVTNGGTIAAGSYDTTTGAVTVASGATGTSGVNILSGSVTNQSTGSIGGDNGVYFTGFGAANPGTLSNEGMITGTTRYGARFESNGTITANTGTIGGDDDGVNIAGTASVTTSGTISSTRNTGLYLGSGGTVLNALRSDSQGNFVGGQINGGSSIDFGYGIRAVGGLLTLTNAGTISAGNAAVAAVALPGGSIDNYGTISGAIQSGNTETTVTLRAGSSTGNITLGSANDTVNVYTGTVRSTAILDATSGLTLQAAGTHDAAGVGNIDLGGGTNTLNLRGAGDGTAANGAAGTLALGSLSGAGTINKLDTGTWVLTGQTTSPIAGMTANVNGGILAVNGTLGNTAAVGQIAANSAIVNVNTAGTLHGSGIIAGSVVVGSGGTVSAGNSPGTLTVNSDYTLNSGSTSLFELGAPGVVGGANNDLIKVGGNLLVNEGSTLALRTTSGGQISSGYYTLFNVTGTTTGRFDTVTNGGTAATSDLTQIVTNGGAGPSQYNVLLASNGQLVQFWDGGNSSANGAVDGGMGTWDATRTNWTTLDGAANDQWRSQVGVFGGTAGGAVVVTGAQSFEGLQFRTDGYVLSGDALNLVADSGITGATAASITTESGVGTTIGNVLQGSAGLTKFGGGTLTLTAANTYTGLTTVTGGTLALASSGSLAGDVNNAAIFTNAGTVAGSLTNSGTASNDGTIGSSVSNSGTFANNASGTVTGGLTNTAGTTTNAGTINGGATILAGTFNTNAATSVVNGTLANSGTVNAQGQINGSVANNAGAVFTVVGGLSGIGRFTNDGALALGGNGLSVGSLAGTTAAAAITGGGTLTAGSDNSGSGYAGTISGATGLTKQGTGTLTLSGSNTYAGATTVSAGTLQAGVANTFSSGSAVTVAAAGRMDLNGFNQTVASLSGAGGVTLGAGKLTTGSSNASTGYAGVISGTGGLTKGGTGNFTLSGANTYTGATTVSGGTLTLAAGGSLASPIVTLAGASFANAGTATGGLTNAGSFSNSGTLAGGLTNTGTVTASAGRIDGAVANNAGSVTISGAVASNGTFTNAGGASLAVSGSGAYALAGLLSNAGSLTVASGGRLTAPAGINNAGSITVAQGGSIIDALVNTGSVVNNGSYTADTTNTASGNITNTGTWSTVTGPFGNAGTLATSGVLNGGLANTGTVQASGQLNGAVSNAAGANMTLTGALTGVTSLANNGTFDLGGTAFTVGSLSGTGTAALIRNGALTAGGDNSSTSYAGTIANGATVTSLTKTGTGNLTLSGTSTYTGATTVQAGTLTVAGNLASSVSVANGALLAGSGRTGGLTVASGSSVSPGASAGTVGTLNVANILFSNQSFYQVDATALGQSDRITASGTATIQGGTVRVTAQAGLYNPTTSYTILSAAGGVTGRFSNVTSNFAYLTPFLTYDANDAYLRLARNDLQFATTAQTRNQAAVADAAQATGVGARLYDAIAVLSAPQSRAAFNALSGEIHSSAVTTQFENAFLVREAVLDRLRWGNATGFGNDTLGVGQRFAPGTTLPAAYTADLPGRASAPTPVTALLVDPNPIAVWGQGFGAFGSTASDGNAARLARQTSGFVLGADARIENNWRLGAAGGYSFTNFDVTGRQSSGTIESGYGALYAGGPLGGPQSPLQLRLGATYGGNSLTTRRGIAFAGFNENASARYGGTTAQGFGELGYRVGTTAAYVEPFVAAAAIRIGSNGFTEVGGASALTTRGRDYDLATSTIGLRAEARLSEVFATGMPIMVRALVGYRRAYGDVVPSALLAFAGGQQFVSAGLPIDRDALVAQAGLDWLMAPSTTLGVGYTGQVGERAQDHGVKGNFTYRF</sequence>
<dbReference type="InterPro" id="IPR005546">
    <property type="entry name" value="Autotransporte_beta"/>
</dbReference>
<dbReference type="Proteomes" id="UP000517759">
    <property type="component" value="Unassembled WGS sequence"/>
</dbReference>
<dbReference type="Gene3D" id="2.160.20.20">
    <property type="match status" value="2"/>
</dbReference>
<accession>A0A7W6AL94</accession>
<dbReference type="EMBL" id="JACIDN010000013">
    <property type="protein sequence ID" value="MBB3905547.1"/>
    <property type="molecule type" value="Genomic_DNA"/>
</dbReference>
<evidence type="ECO:0000256" key="2">
    <source>
        <dbReference type="SAM" id="Phobius"/>
    </source>
</evidence>
<name>A0A7W6AL94_9HYPH</name>
<comment type="caution">
    <text evidence="4">The sequence shown here is derived from an EMBL/GenBank/DDBJ whole genome shotgun (WGS) entry which is preliminary data.</text>
</comment>
<dbReference type="InterPro" id="IPR011050">
    <property type="entry name" value="Pectin_lyase_fold/virulence"/>
</dbReference>
<evidence type="ECO:0000259" key="3">
    <source>
        <dbReference type="PROSITE" id="PS51208"/>
    </source>
</evidence>
<feature type="transmembrane region" description="Helical" evidence="2">
    <location>
        <begin position="88"/>
        <end position="107"/>
    </location>
</feature>
<keyword evidence="2" id="KW-1133">Transmembrane helix</keyword>
<keyword evidence="2" id="KW-0812">Transmembrane</keyword>
<gene>
    <name evidence="4" type="ORF">GGR33_005086</name>
</gene>
<keyword evidence="1" id="KW-0732">Signal</keyword>
<evidence type="ECO:0000313" key="5">
    <source>
        <dbReference type="Proteomes" id="UP000517759"/>
    </source>
</evidence>
<evidence type="ECO:0000256" key="1">
    <source>
        <dbReference type="ARBA" id="ARBA00022729"/>
    </source>
</evidence>
<dbReference type="SMART" id="SM00869">
    <property type="entry name" value="Autotransporter"/>
    <property type="match status" value="1"/>
</dbReference>
<dbReference type="InterPro" id="IPR012332">
    <property type="entry name" value="Autotransporter_pectin_lyase_C"/>
</dbReference>
<protein>
    <submittedName>
        <fullName evidence="4">Autotransporter-associated beta strand protein</fullName>
    </submittedName>
</protein>
<organism evidence="4 5">
    <name type="scientific">Methylobacterium brachythecii</name>
    <dbReference type="NCBI Taxonomy" id="1176177"/>
    <lineage>
        <taxon>Bacteria</taxon>
        <taxon>Pseudomonadati</taxon>
        <taxon>Pseudomonadota</taxon>
        <taxon>Alphaproteobacteria</taxon>
        <taxon>Hyphomicrobiales</taxon>
        <taxon>Methylobacteriaceae</taxon>
        <taxon>Methylobacterium</taxon>
    </lineage>
</organism>
<reference evidence="4 5" key="1">
    <citation type="submission" date="2020-08" db="EMBL/GenBank/DDBJ databases">
        <title>Genomic Encyclopedia of Type Strains, Phase IV (KMG-IV): sequencing the most valuable type-strain genomes for metagenomic binning, comparative biology and taxonomic classification.</title>
        <authorList>
            <person name="Goeker M."/>
        </authorList>
    </citation>
    <scope>NUCLEOTIDE SEQUENCE [LARGE SCALE GENOMIC DNA]</scope>
    <source>
        <strain evidence="4 5">DSM 24105</strain>
    </source>
</reference>
<dbReference type="InterPro" id="IPR036709">
    <property type="entry name" value="Autotransporte_beta_dom_sf"/>
</dbReference>
<dbReference type="SUPFAM" id="SSF103515">
    <property type="entry name" value="Autotransporter"/>
    <property type="match status" value="1"/>
</dbReference>
<dbReference type="InterPro" id="IPR013425">
    <property type="entry name" value="Autotrns_rpt"/>
</dbReference>
<dbReference type="PROSITE" id="PS51208">
    <property type="entry name" value="AUTOTRANSPORTER"/>
    <property type="match status" value="1"/>
</dbReference>
<feature type="domain" description="Autotransporter" evidence="3">
    <location>
        <begin position="3113"/>
        <end position="3396"/>
    </location>
</feature>